<dbReference type="AlphaFoldDB" id="A0A4C1Y6H1"/>
<protein>
    <submittedName>
        <fullName evidence="1">Uncharacterized protein</fullName>
    </submittedName>
</protein>
<gene>
    <name evidence="1" type="ORF">EVAR_57073_1</name>
</gene>
<proteinExistence type="predicted"/>
<reference evidence="1 2" key="1">
    <citation type="journal article" date="2019" name="Commun. Biol.">
        <title>The bagworm genome reveals a unique fibroin gene that provides high tensile strength.</title>
        <authorList>
            <person name="Kono N."/>
            <person name="Nakamura H."/>
            <person name="Ohtoshi R."/>
            <person name="Tomita M."/>
            <person name="Numata K."/>
            <person name="Arakawa K."/>
        </authorList>
    </citation>
    <scope>NUCLEOTIDE SEQUENCE [LARGE SCALE GENOMIC DNA]</scope>
</reference>
<name>A0A4C1Y6H1_EUMVA</name>
<keyword evidence="2" id="KW-1185">Reference proteome</keyword>
<dbReference type="Proteomes" id="UP000299102">
    <property type="component" value="Unassembled WGS sequence"/>
</dbReference>
<organism evidence="1 2">
    <name type="scientific">Eumeta variegata</name>
    <name type="common">Bagworm moth</name>
    <name type="synonym">Eumeta japonica</name>
    <dbReference type="NCBI Taxonomy" id="151549"/>
    <lineage>
        <taxon>Eukaryota</taxon>
        <taxon>Metazoa</taxon>
        <taxon>Ecdysozoa</taxon>
        <taxon>Arthropoda</taxon>
        <taxon>Hexapoda</taxon>
        <taxon>Insecta</taxon>
        <taxon>Pterygota</taxon>
        <taxon>Neoptera</taxon>
        <taxon>Endopterygota</taxon>
        <taxon>Lepidoptera</taxon>
        <taxon>Glossata</taxon>
        <taxon>Ditrysia</taxon>
        <taxon>Tineoidea</taxon>
        <taxon>Psychidae</taxon>
        <taxon>Oiketicinae</taxon>
        <taxon>Eumeta</taxon>
    </lineage>
</organism>
<sequence>MWCAALDRDDRRVTYQQIRTSLGIDVARQTTNYLETFTDAEEAVASYGKAVEAISTCEWAKWRGKQACEPPKSRWSPPPIRIHNLKQVTNALPAFRVEIGYLGTTEFADGRVRGGNGYRVGCRRRD</sequence>
<comment type="caution">
    <text evidence="1">The sequence shown here is derived from an EMBL/GenBank/DDBJ whole genome shotgun (WGS) entry which is preliminary data.</text>
</comment>
<evidence type="ECO:0000313" key="1">
    <source>
        <dbReference type="EMBL" id="GBP71508.1"/>
    </source>
</evidence>
<dbReference type="EMBL" id="BGZK01001111">
    <property type="protein sequence ID" value="GBP71508.1"/>
    <property type="molecule type" value="Genomic_DNA"/>
</dbReference>
<evidence type="ECO:0000313" key="2">
    <source>
        <dbReference type="Proteomes" id="UP000299102"/>
    </source>
</evidence>
<accession>A0A4C1Y6H1</accession>